<feature type="domain" description="Aminotransferase class I/classII large" evidence="4">
    <location>
        <begin position="35"/>
        <end position="385"/>
    </location>
</feature>
<keyword evidence="2 5" id="KW-0032">Aminotransferase</keyword>
<dbReference type="PANTHER" id="PTHR42832:SF3">
    <property type="entry name" value="L-GLUTAMINE--4-(METHYLSULFANYL)-2-OXOBUTANOATE AMINOTRANSFERASE"/>
    <property type="match status" value="1"/>
</dbReference>
<reference evidence="6" key="1">
    <citation type="submission" date="2016-10" db="EMBL/GenBank/DDBJ databases">
        <authorList>
            <person name="Varghese N."/>
            <person name="Submissions S."/>
        </authorList>
    </citation>
    <scope>NUCLEOTIDE SEQUENCE [LARGE SCALE GENOMIC DNA]</scope>
    <source>
        <strain evidence="6">DSM 22530</strain>
    </source>
</reference>
<dbReference type="GO" id="GO:0030170">
    <property type="term" value="F:pyridoxal phosphate binding"/>
    <property type="evidence" value="ECO:0007669"/>
    <property type="project" value="InterPro"/>
</dbReference>
<evidence type="ECO:0000256" key="3">
    <source>
        <dbReference type="ARBA" id="ARBA00022679"/>
    </source>
</evidence>
<evidence type="ECO:0000256" key="1">
    <source>
        <dbReference type="ARBA" id="ARBA00001933"/>
    </source>
</evidence>
<comment type="cofactor">
    <cofactor evidence="1">
        <name>pyridoxal 5'-phosphate</name>
        <dbReference type="ChEBI" id="CHEBI:597326"/>
    </cofactor>
</comment>
<name>A0A1I2AIN8_9BACI</name>
<dbReference type="EMBL" id="FOMR01000016">
    <property type="protein sequence ID" value="SFE43904.1"/>
    <property type="molecule type" value="Genomic_DNA"/>
</dbReference>
<dbReference type="InterPro" id="IPR015421">
    <property type="entry name" value="PyrdxlP-dep_Trfase_major"/>
</dbReference>
<accession>A0A1I2AIN8</accession>
<dbReference type="SUPFAM" id="SSF53383">
    <property type="entry name" value="PLP-dependent transferases"/>
    <property type="match status" value="1"/>
</dbReference>
<dbReference type="PANTHER" id="PTHR42832">
    <property type="entry name" value="AMINO ACID AMINOTRANSFERASE"/>
    <property type="match status" value="1"/>
</dbReference>
<dbReference type="Gene3D" id="3.40.640.10">
    <property type="entry name" value="Type I PLP-dependent aspartate aminotransferase-like (Major domain)"/>
    <property type="match status" value="1"/>
</dbReference>
<dbReference type="InterPro" id="IPR004839">
    <property type="entry name" value="Aminotransferase_I/II_large"/>
</dbReference>
<organism evidence="5 6">
    <name type="scientific">Lentibacillus persicus</name>
    <dbReference type="NCBI Taxonomy" id="640948"/>
    <lineage>
        <taxon>Bacteria</taxon>
        <taxon>Bacillati</taxon>
        <taxon>Bacillota</taxon>
        <taxon>Bacilli</taxon>
        <taxon>Bacillales</taxon>
        <taxon>Bacillaceae</taxon>
        <taxon>Lentibacillus</taxon>
    </lineage>
</organism>
<dbReference type="NCBIfam" id="NF005977">
    <property type="entry name" value="PRK08068.1"/>
    <property type="match status" value="1"/>
</dbReference>
<gene>
    <name evidence="5" type="ORF">SAMN05216238_11623</name>
</gene>
<dbReference type="OrthoDB" id="9802328at2"/>
<dbReference type="STRING" id="640948.SAMN05216238_11623"/>
<dbReference type="InterPro" id="IPR015424">
    <property type="entry name" value="PyrdxlP-dep_Trfase"/>
</dbReference>
<protein>
    <submittedName>
        <fullName evidence="5">Aminotransferase</fullName>
    </submittedName>
</protein>
<evidence type="ECO:0000256" key="2">
    <source>
        <dbReference type="ARBA" id="ARBA00022576"/>
    </source>
</evidence>
<dbReference type="Gene3D" id="3.90.1150.10">
    <property type="entry name" value="Aspartate Aminotransferase, domain 1"/>
    <property type="match status" value="1"/>
</dbReference>
<keyword evidence="6" id="KW-1185">Reference proteome</keyword>
<evidence type="ECO:0000313" key="6">
    <source>
        <dbReference type="Proteomes" id="UP000199474"/>
    </source>
</evidence>
<evidence type="ECO:0000259" key="4">
    <source>
        <dbReference type="Pfam" id="PF00155"/>
    </source>
</evidence>
<proteinExistence type="predicted"/>
<sequence>MTRNFEQSAMLKRLPEQFFAKLAARAQDYKQQGYDIINLGQGNPDLPTPDHIIKELQDAAEDPVNHKYAPFRGFPYFKKAAADYYKREFGVTLDPESEISVLFGGKAGLIELSQCLLNPGDTVLLPDPGYPDYMSGVAMADAEPYAMPLQHKNNFLPDYNTIPDAVLDKAKLMILNYPNNPTASVASKQFYDETVKLAKEHNICVAQDFAYGELAYDNSKPQSFLQSEGAKDIGVEIYTLSKTYNMAGWRVGFAAGNPSVIEALNKLQDHMFVSLFGAVQSAAAKALTDDQTSVRELVNTYTERRDRFMMAIHNIGWDADTPSGSFFAWLPVPANYTSEEFSNKLLEEAHVVVAPGNGFGDYGEGYVRVGLLESAERLEEAAERIARLGIF</sequence>
<dbReference type="AlphaFoldDB" id="A0A1I2AIN8"/>
<dbReference type="Pfam" id="PF00155">
    <property type="entry name" value="Aminotran_1_2"/>
    <property type="match status" value="1"/>
</dbReference>
<dbReference type="CDD" id="cd00609">
    <property type="entry name" value="AAT_like"/>
    <property type="match status" value="1"/>
</dbReference>
<evidence type="ECO:0000313" key="5">
    <source>
        <dbReference type="EMBL" id="SFE43904.1"/>
    </source>
</evidence>
<keyword evidence="3 5" id="KW-0808">Transferase</keyword>
<dbReference type="GO" id="GO:0008483">
    <property type="term" value="F:transaminase activity"/>
    <property type="evidence" value="ECO:0007669"/>
    <property type="project" value="UniProtKB-KW"/>
</dbReference>
<dbReference type="InterPro" id="IPR015422">
    <property type="entry name" value="PyrdxlP-dep_Trfase_small"/>
</dbReference>
<dbReference type="Proteomes" id="UP000199474">
    <property type="component" value="Unassembled WGS sequence"/>
</dbReference>
<dbReference type="InterPro" id="IPR050881">
    <property type="entry name" value="LL-DAP_aminotransferase"/>
</dbReference>
<dbReference type="RefSeq" id="WP_090087420.1">
    <property type="nucleotide sequence ID" value="NZ_FOMR01000016.1"/>
</dbReference>